<dbReference type="AlphaFoldDB" id="K9TE63"/>
<accession>K9TE63</accession>
<reference evidence="1 2" key="1">
    <citation type="submission" date="2012-06" db="EMBL/GenBank/DDBJ databases">
        <title>Finished chromosome of genome of Oscillatoria acuminata PCC 6304.</title>
        <authorList>
            <consortium name="US DOE Joint Genome Institute"/>
            <person name="Gugger M."/>
            <person name="Coursin T."/>
            <person name="Rippka R."/>
            <person name="Tandeau De Marsac N."/>
            <person name="Huntemann M."/>
            <person name="Wei C.-L."/>
            <person name="Han J."/>
            <person name="Detter J.C."/>
            <person name="Han C."/>
            <person name="Tapia R."/>
            <person name="Davenport K."/>
            <person name="Daligault H."/>
            <person name="Erkkila T."/>
            <person name="Gu W."/>
            <person name="Munk A.C.C."/>
            <person name="Teshima H."/>
            <person name="Xu Y."/>
            <person name="Chain P."/>
            <person name="Chen A."/>
            <person name="Krypides N."/>
            <person name="Mavromatis K."/>
            <person name="Markowitz V."/>
            <person name="Szeto E."/>
            <person name="Ivanova N."/>
            <person name="Mikhailova N."/>
            <person name="Ovchinnikova G."/>
            <person name="Pagani I."/>
            <person name="Pati A."/>
            <person name="Goodwin L."/>
            <person name="Peters L."/>
            <person name="Pitluck S."/>
            <person name="Woyke T."/>
            <person name="Kerfeld C."/>
        </authorList>
    </citation>
    <scope>NUCLEOTIDE SEQUENCE [LARGE SCALE GENOMIC DNA]</scope>
    <source>
        <strain evidence="1 2">PCC 6304</strain>
    </source>
</reference>
<name>K9TE63_9CYAN</name>
<evidence type="ECO:0000313" key="1">
    <source>
        <dbReference type="EMBL" id="AFY81172.1"/>
    </source>
</evidence>
<dbReference type="Proteomes" id="UP000010367">
    <property type="component" value="Chromosome"/>
</dbReference>
<dbReference type="KEGG" id="oac:Oscil6304_1467"/>
<sequence length="72" mass="7972">MIYLLEYPKRLYVAGCQPLSKRKRDRHVTADTLYPLILPDVAQATSGGPHPNPDLAKGRGPEAYLSVKTLPL</sequence>
<evidence type="ECO:0000313" key="2">
    <source>
        <dbReference type="Proteomes" id="UP000010367"/>
    </source>
</evidence>
<dbReference type="InParanoid" id="K9TE63"/>
<proteinExistence type="predicted"/>
<dbReference type="EMBL" id="CP003607">
    <property type="protein sequence ID" value="AFY81172.1"/>
    <property type="molecule type" value="Genomic_DNA"/>
</dbReference>
<organism evidence="1 2">
    <name type="scientific">Oscillatoria acuminata PCC 6304</name>
    <dbReference type="NCBI Taxonomy" id="56110"/>
    <lineage>
        <taxon>Bacteria</taxon>
        <taxon>Bacillati</taxon>
        <taxon>Cyanobacteriota</taxon>
        <taxon>Cyanophyceae</taxon>
        <taxon>Oscillatoriophycideae</taxon>
        <taxon>Oscillatoriales</taxon>
        <taxon>Oscillatoriaceae</taxon>
        <taxon>Oscillatoria</taxon>
    </lineage>
</organism>
<dbReference type="HOGENOM" id="CLU_2718426_0_0_3"/>
<keyword evidence="2" id="KW-1185">Reference proteome</keyword>
<gene>
    <name evidence="1" type="ORF">Oscil6304_1467</name>
</gene>
<protein>
    <submittedName>
        <fullName evidence="1">Uncharacterized protein</fullName>
    </submittedName>
</protein>